<dbReference type="PRINTS" id="PR00111">
    <property type="entry name" value="ABHYDROLASE"/>
</dbReference>
<dbReference type="SUPFAM" id="SSF53474">
    <property type="entry name" value="alpha/beta-Hydrolases"/>
    <property type="match status" value="1"/>
</dbReference>
<dbReference type="Gene3D" id="3.40.50.1820">
    <property type="entry name" value="alpha/beta hydrolase"/>
    <property type="match status" value="1"/>
</dbReference>
<evidence type="ECO:0000313" key="3">
    <source>
        <dbReference type="Proteomes" id="UP001500457"/>
    </source>
</evidence>
<dbReference type="Pfam" id="PF00561">
    <property type="entry name" value="Abhydrolase_1"/>
    <property type="match status" value="1"/>
</dbReference>
<evidence type="ECO:0000259" key="1">
    <source>
        <dbReference type="Pfam" id="PF00561"/>
    </source>
</evidence>
<accession>A0ABP9EGH6</accession>
<organism evidence="2 3">
    <name type="scientific">Actinomycetospora straminea</name>
    <dbReference type="NCBI Taxonomy" id="663607"/>
    <lineage>
        <taxon>Bacteria</taxon>
        <taxon>Bacillati</taxon>
        <taxon>Actinomycetota</taxon>
        <taxon>Actinomycetes</taxon>
        <taxon>Pseudonocardiales</taxon>
        <taxon>Pseudonocardiaceae</taxon>
        <taxon>Actinomycetospora</taxon>
    </lineage>
</organism>
<dbReference type="RefSeq" id="WP_274232885.1">
    <property type="nucleotide sequence ID" value="NZ_BAABHQ010000006.1"/>
</dbReference>
<comment type="caution">
    <text evidence="2">The sequence shown here is derived from an EMBL/GenBank/DDBJ whole genome shotgun (WGS) entry which is preliminary data.</text>
</comment>
<keyword evidence="3" id="KW-1185">Reference proteome</keyword>
<proteinExistence type="predicted"/>
<dbReference type="PANTHER" id="PTHR43798:SF33">
    <property type="entry name" value="HYDROLASE, PUTATIVE (AFU_ORTHOLOGUE AFUA_2G14860)-RELATED"/>
    <property type="match status" value="1"/>
</dbReference>
<dbReference type="EMBL" id="BAABHQ010000006">
    <property type="protein sequence ID" value="GAA4875758.1"/>
    <property type="molecule type" value="Genomic_DNA"/>
</dbReference>
<protein>
    <submittedName>
        <fullName evidence="2">Alpha/beta hydrolase</fullName>
    </submittedName>
</protein>
<gene>
    <name evidence="2" type="ORF">GCM10023203_27460</name>
</gene>
<name>A0ABP9EGH6_9PSEU</name>
<dbReference type="Proteomes" id="UP001500457">
    <property type="component" value="Unassembled WGS sequence"/>
</dbReference>
<dbReference type="PANTHER" id="PTHR43798">
    <property type="entry name" value="MONOACYLGLYCEROL LIPASE"/>
    <property type="match status" value="1"/>
</dbReference>
<reference evidence="3" key="1">
    <citation type="journal article" date="2019" name="Int. J. Syst. Evol. Microbiol.">
        <title>The Global Catalogue of Microorganisms (GCM) 10K type strain sequencing project: providing services to taxonomists for standard genome sequencing and annotation.</title>
        <authorList>
            <consortium name="The Broad Institute Genomics Platform"/>
            <consortium name="The Broad Institute Genome Sequencing Center for Infectious Disease"/>
            <person name="Wu L."/>
            <person name="Ma J."/>
        </authorList>
    </citation>
    <scope>NUCLEOTIDE SEQUENCE [LARGE SCALE GENOMIC DNA]</scope>
    <source>
        <strain evidence="3">JCM 17983</strain>
    </source>
</reference>
<feature type="domain" description="AB hydrolase-1" evidence="1">
    <location>
        <begin position="23"/>
        <end position="262"/>
    </location>
</feature>
<dbReference type="InterPro" id="IPR050266">
    <property type="entry name" value="AB_hydrolase_sf"/>
</dbReference>
<sequence>MPAIELDHVTIHDEVTGPDTGRPVVFVHGYAMGGALWRPLAQRLAARGLRCHAPTWPFGAHRTPLRPGADPTLPGIAATVGAYLDALDLRDVVLVGNDTGGLVAQLVAVGHGERLGALVLTSCDAFEHFPPPIVRPYILAARSRAAWRAAVRPLALKVVRRLAYGGLAHADVEHLAREWVRPVLDDPGVAEDLRRLTASLDRRTSLDVAARLGEIEVPTLVAWSADDAFFPLNDAHRLAEAIPRAEVRVLQGARTYAMLDRPDALAEAVSGLALPARR</sequence>
<dbReference type="InterPro" id="IPR029058">
    <property type="entry name" value="AB_hydrolase_fold"/>
</dbReference>
<keyword evidence="2" id="KW-0378">Hydrolase</keyword>
<evidence type="ECO:0000313" key="2">
    <source>
        <dbReference type="EMBL" id="GAA4875758.1"/>
    </source>
</evidence>
<dbReference type="InterPro" id="IPR000073">
    <property type="entry name" value="AB_hydrolase_1"/>
</dbReference>
<dbReference type="GO" id="GO:0016787">
    <property type="term" value="F:hydrolase activity"/>
    <property type="evidence" value="ECO:0007669"/>
    <property type="project" value="UniProtKB-KW"/>
</dbReference>